<dbReference type="InterPro" id="IPR033116">
    <property type="entry name" value="TRYPSIN_SER"/>
</dbReference>
<dbReference type="InterPro" id="IPR001254">
    <property type="entry name" value="Trypsin_dom"/>
</dbReference>
<evidence type="ECO:0000256" key="1">
    <source>
        <dbReference type="ARBA" id="ARBA00022659"/>
    </source>
</evidence>
<keyword evidence="2 10" id="KW-0645">Protease</keyword>
<evidence type="ECO:0000256" key="7">
    <source>
        <dbReference type="ARBA" id="ARBA00023157"/>
    </source>
</evidence>
<feature type="non-terminal residue" evidence="12">
    <location>
        <position position="254"/>
    </location>
</feature>
<evidence type="ECO:0000259" key="11">
    <source>
        <dbReference type="PROSITE" id="PS50240"/>
    </source>
</evidence>
<keyword evidence="13" id="KW-1185">Reference proteome</keyword>
<evidence type="ECO:0000256" key="5">
    <source>
        <dbReference type="ARBA" id="ARBA00022820"/>
    </source>
</evidence>
<dbReference type="InterPro" id="IPR018114">
    <property type="entry name" value="TRYPSIN_HIS"/>
</dbReference>
<keyword evidence="3" id="KW-0732">Signal</keyword>
<evidence type="ECO:0000256" key="8">
    <source>
        <dbReference type="ARBA" id="ARBA00052079"/>
    </source>
</evidence>
<evidence type="ECO:0000313" key="12">
    <source>
        <dbReference type="EMBL" id="KAJ9586579.1"/>
    </source>
</evidence>
<organism evidence="12 13">
    <name type="scientific">Diploptera punctata</name>
    <name type="common">Pacific beetle cockroach</name>
    <dbReference type="NCBI Taxonomy" id="6984"/>
    <lineage>
        <taxon>Eukaryota</taxon>
        <taxon>Metazoa</taxon>
        <taxon>Ecdysozoa</taxon>
        <taxon>Arthropoda</taxon>
        <taxon>Hexapoda</taxon>
        <taxon>Insecta</taxon>
        <taxon>Pterygota</taxon>
        <taxon>Neoptera</taxon>
        <taxon>Polyneoptera</taxon>
        <taxon>Dictyoptera</taxon>
        <taxon>Blattodea</taxon>
        <taxon>Blaberoidea</taxon>
        <taxon>Blaberidae</taxon>
        <taxon>Diplopterinae</taxon>
        <taxon>Diploptera</taxon>
    </lineage>
</organism>
<dbReference type="CDD" id="cd00190">
    <property type="entry name" value="Tryp_SPc"/>
    <property type="match status" value="1"/>
</dbReference>
<protein>
    <recommendedName>
        <fullName evidence="9">limulus clotting factor C</fullName>
        <ecNumber evidence="9">3.4.21.84</ecNumber>
    </recommendedName>
</protein>
<dbReference type="PRINTS" id="PR00722">
    <property type="entry name" value="CHYMOTRYPSIN"/>
</dbReference>
<dbReference type="PROSITE" id="PS50240">
    <property type="entry name" value="TRYPSIN_DOM"/>
    <property type="match status" value="1"/>
</dbReference>
<dbReference type="PROSITE" id="PS00135">
    <property type="entry name" value="TRYPSIN_SER"/>
    <property type="match status" value="1"/>
</dbReference>
<dbReference type="GO" id="GO:0004252">
    <property type="term" value="F:serine-type endopeptidase activity"/>
    <property type="evidence" value="ECO:0007669"/>
    <property type="project" value="InterPro"/>
</dbReference>
<dbReference type="GO" id="GO:0006508">
    <property type="term" value="P:proteolysis"/>
    <property type="evidence" value="ECO:0007669"/>
    <property type="project" value="UniProtKB-KW"/>
</dbReference>
<reference evidence="12" key="1">
    <citation type="journal article" date="2023" name="IScience">
        <title>Live-bearing cockroach genome reveals convergent evolutionary mechanisms linked to viviparity in insects and beyond.</title>
        <authorList>
            <person name="Fouks B."/>
            <person name="Harrison M.C."/>
            <person name="Mikhailova A.A."/>
            <person name="Marchal E."/>
            <person name="English S."/>
            <person name="Carruthers M."/>
            <person name="Jennings E.C."/>
            <person name="Chiamaka E.L."/>
            <person name="Frigard R.A."/>
            <person name="Pippel M."/>
            <person name="Attardo G.M."/>
            <person name="Benoit J.B."/>
            <person name="Bornberg-Bauer E."/>
            <person name="Tobe S.S."/>
        </authorList>
    </citation>
    <scope>NUCLEOTIDE SEQUENCE</scope>
    <source>
        <strain evidence="12">Stay&amp;Tobe</strain>
    </source>
</reference>
<keyword evidence="1" id="KW-0768">Sushi</keyword>
<dbReference type="InterPro" id="IPR001314">
    <property type="entry name" value="Peptidase_S1A"/>
</dbReference>
<dbReference type="SUPFAM" id="SSF50494">
    <property type="entry name" value="Trypsin-like serine proteases"/>
    <property type="match status" value="1"/>
</dbReference>
<dbReference type="Proteomes" id="UP001233999">
    <property type="component" value="Unassembled WGS sequence"/>
</dbReference>
<reference evidence="12" key="2">
    <citation type="submission" date="2023-05" db="EMBL/GenBank/DDBJ databases">
        <authorList>
            <person name="Fouks B."/>
        </authorList>
    </citation>
    <scope>NUCLEOTIDE SEQUENCE</scope>
    <source>
        <strain evidence="12">Stay&amp;Tobe</strain>
        <tissue evidence="12">Testes</tissue>
    </source>
</reference>
<dbReference type="GO" id="GO:0042381">
    <property type="term" value="P:hemolymph coagulation"/>
    <property type="evidence" value="ECO:0007669"/>
    <property type="project" value="UniProtKB-KW"/>
</dbReference>
<dbReference type="AlphaFoldDB" id="A0AAD7ZTH7"/>
<evidence type="ECO:0000313" key="13">
    <source>
        <dbReference type="Proteomes" id="UP001233999"/>
    </source>
</evidence>
<name>A0AAD7ZTH7_DIPPU</name>
<evidence type="ECO:0000256" key="3">
    <source>
        <dbReference type="ARBA" id="ARBA00022729"/>
    </source>
</evidence>
<comment type="catalytic activity">
    <reaction evidence="8">
        <text>Selective cleavage of 103-Arg-|-Ser-104 and 124-Ile-|-Ile-125 bonds in Limulus clotting factor B to form activated factor B. Cleavage of -Pro-Arg-|-Xaa- bonds in synthetic substrates.</text>
        <dbReference type="EC" id="3.4.21.84"/>
    </reaction>
</comment>
<dbReference type="InterPro" id="IPR043504">
    <property type="entry name" value="Peptidase_S1_PA_chymotrypsin"/>
</dbReference>
<dbReference type="FunFam" id="2.40.10.10:FF:000120">
    <property type="entry name" value="Putative serine protease"/>
    <property type="match status" value="1"/>
</dbReference>
<dbReference type="Pfam" id="PF00089">
    <property type="entry name" value="Trypsin"/>
    <property type="match status" value="1"/>
</dbReference>
<dbReference type="PANTHER" id="PTHR24258">
    <property type="entry name" value="SERINE PROTEASE-RELATED"/>
    <property type="match status" value="1"/>
</dbReference>
<dbReference type="SMART" id="SM00020">
    <property type="entry name" value="Tryp_SPc"/>
    <property type="match status" value="1"/>
</dbReference>
<dbReference type="PROSITE" id="PS00134">
    <property type="entry name" value="TRYPSIN_HIS"/>
    <property type="match status" value="1"/>
</dbReference>
<dbReference type="EC" id="3.4.21.84" evidence="9"/>
<dbReference type="EMBL" id="JASPKZ010006941">
    <property type="protein sequence ID" value="KAJ9586579.1"/>
    <property type="molecule type" value="Genomic_DNA"/>
</dbReference>
<feature type="domain" description="Peptidase S1" evidence="11">
    <location>
        <begin position="15"/>
        <end position="253"/>
    </location>
</feature>
<evidence type="ECO:0000256" key="2">
    <source>
        <dbReference type="ARBA" id="ARBA00022670"/>
    </source>
</evidence>
<keyword evidence="6 10" id="KW-0720">Serine protease</keyword>
<keyword evidence="5" id="KW-0353">Hemolymph clotting</keyword>
<evidence type="ECO:0000256" key="10">
    <source>
        <dbReference type="RuleBase" id="RU363034"/>
    </source>
</evidence>
<sequence>ANPECGQPEIPAFRVMGGKESWPGMWPWMAAIFRDFFGIDRFFCGGSLIGPRHILTAAHCARESRSHQLVVRLGDFDLERNDEPSAPDTFWVAEVREYPQFRNDEKYHDLAILVLYGTPEISRYVMPVCLPPPSARSDMFVDQTATVVGWGITSPDGNGSTVQRQTELPVWRNYDCGWRYFQLMNSSFLCAGDGSGENDTCEGDSGGPLMLKYDGRWIQIGITSHGMDCGSSFFPGVYTRVTEYVEWIEENTRE</sequence>
<comment type="caution">
    <text evidence="12">The sequence shown here is derived from an EMBL/GenBank/DDBJ whole genome shotgun (WGS) entry which is preliminary data.</text>
</comment>
<keyword evidence="7" id="KW-1015">Disulfide bond</keyword>
<dbReference type="Gene3D" id="2.40.10.10">
    <property type="entry name" value="Trypsin-like serine proteases"/>
    <property type="match status" value="1"/>
</dbReference>
<dbReference type="PANTHER" id="PTHR24258:SF116">
    <property type="entry name" value="FI16631P1-RELATED"/>
    <property type="match status" value="1"/>
</dbReference>
<keyword evidence="4 10" id="KW-0378">Hydrolase</keyword>
<evidence type="ECO:0000256" key="9">
    <source>
        <dbReference type="ARBA" id="ARBA00066707"/>
    </source>
</evidence>
<accession>A0AAD7ZTH7</accession>
<dbReference type="InterPro" id="IPR009003">
    <property type="entry name" value="Peptidase_S1_PA"/>
</dbReference>
<evidence type="ECO:0000256" key="4">
    <source>
        <dbReference type="ARBA" id="ARBA00022801"/>
    </source>
</evidence>
<proteinExistence type="predicted"/>
<evidence type="ECO:0000256" key="6">
    <source>
        <dbReference type="ARBA" id="ARBA00022825"/>
    </source>
</evidence>
<gene>
    <name evidence="12" type="ORF">L9F63_028378</name>
</gene>